<sequence length="1002" mass="107847">MACPMFRDTLTILVFVSAIVHGICDGEVYDAEPSLSGERTANETGSGVLDELSIALDTSEGQTQSLGERGANGDLDGVKVATFGTGEATAIPQEAPDALGSKDQERATSSDYEYSRPEEGSEDGAVSAPTEATVPEGGDVTDGAPLSTVDNNVYRADADGDRSRLAESDADGAPTENPAAPLTTRAEEPEELLPEVEEEQPGAGQRSPKTDSADGKQSATDKRNNDARARSAPIASKSSTLRSWLEDPWLRPPAGLLVPLRPMALRRALDVWNDMMAAGALEMKDIVIVGFDANGVSWRSRHSLQPSGNGGDRTVADAISKLILKYQGVRTDSASDGTMRALGSAAKLVPYDSALFIITDKRAGDPQKLPLALRALVEKRLKVYTIWTDPRHPSEESELALQELRNVSTHTEGDVLPYSLQLTDLENGLPSEAELQQWEPLAEPLLPPVIGARRARLRQIEEDSLDTLLVWRGGGEAISLGIPVEAGVTALRVLIEGAVDHAALFPPNEAPQVDLYNLTSVQEFSPSSRTDRMTPRDVYLPFPGAPEVDMLSVVPVSPPSADVSNGLVGVWHLSVRCNSCDYRLTVSARAQVHFQAEAEADLLSLRVVGPVASIRESVLVDEYGSELAKLPFSYPPMTGDGPNDAGQMVDIEEDIPLPIVHGSKVYVKILGRNVQGNPFMRFSGPINQEVEVRNGRSAIAFPNDLERVEEENSAIYSNRLQFNDSNVLPFGQALSQVVNQRGVILTAVQIGLSTRLYGAPGDSRQLHFEVTNYREQAVRFNFGAVGELRFLRSIEPASQTVAAGQTVNVIVNLLITATAQPGARDLITFTAYGLDQVSISAYVYVVNAGDATTDTWPPEVRHNFQGSCIGRSGSDCSEHVWSATIIARDAIGGLLRMTSSPIGLTYESNFISGTREEVVATYRATCCAPRVIINAVDAFGNTNSYVVDITGYISGAGIAAIALGVLLFIALLGLIIFLIYWCVRRSKSSRELPTYTTSRNIS</sequence>
<feature type="region of interest" description="Disordered" evidence="1">
    <location>
        <begin position="59"/>
        <end position="78"/>
    </location>
</feature>
<reference evidence="4" key="1">
    <citation type="submission" date="2022-03" db="EMBL/GenBank/DDBJ databases">
        <authorList>
            <person name="Martin H S."/>
        </authorList>
    </citation>
    <scope>NUCLEOTIDE SEQUENCE</scope>
</reference>
<proteinExistence type="predicted"/>
<feature type="compositionally biased region" description="Basic and acidic residues" evidence="1">
    <location>
        <begin position="208"/>
        <end position="229"/>
    </location>
</feature>
<keyword evidence="2" id="KW-0472">Membrane</keyword>
<dbReference type="EMBL" id="OW152842">
    <property type="protein sequence ID" value="CAH2065149.1"/>
    <property type="molecule type" value="Genomic_DNA"/>
</dbReference>
<evidence type="ECO:0000313" key="5">
    <source>
        <dbReference type="Proteomes" id="UP000837857"/>
    </source>
</evidence>
<evidence type="ECO:0000256" key="2">
    <source>
        <dbReference type="SAM" id="Phobius"/>
    </source>
</evidence>
<keyword evidence="3" id="KW-0732">Signal</keyword>
<feature type="compositionally biased region" description="Basic and acidic residues" evidence="1">
    <location>
        <begin position="156"/>
        <end position="167"/>
    </location>
</feature>
<name>A0ABN8ISE4_9NEOP</name>
<feature type="non-terminal residue" evidence="4">
    <location>
        <position position="1002"/>
    </location>
</feature>
<organism evidence="4 5">
    <name type="scientific">Iphiclides podalirius</name>
    <name type="common">scarce swallowtail</name>
    <dbReference type="NCBI Taxonomy" id="110791"/>
    <lineage>
        <taxon>Eukaryota</taxon>
        <taxon>Metazoa</taxon>
        <taxon>Ecdysozoa</taxon>
        <taxon>Arthropoda</taxon>
        <taxon>Hexapoda</taxon>
        <taxon>Insecta</taxon>
        <taxon>Pterygota</taxon>
        <taxon>Neoptera</taxon>
        <taxon>Endopterygota</taxon>
        <taxon>Lepidoptera</taxon>
        <taxon>Glossata</taxon>
        <taxon>Ditrysia</taxon>
        <taxon>Papilionoidea</taxon>
        <taxon>Papilionidae</taxon>
        <taxon>Papilioninae</taxon>
        <taxon>Iphiclides</taxon>
    </lineage>
</organism>
<feature type="region of interest" description="Disordered" evidence="1">
    <location>
        <begin position="87"/>
        <end position="237"/>
    </location>
</feature>
<keyword evidence="2" id="KW-1133">Transmembrane helix</keyword>
<dbReference type="Proteomes" id="UP000837857">
    <property type="component" value="Chromosome 30"/>
</dbReference>
<keyword evidence="2" id="KW-0812">Transmembrane</keyword>
<gene>
    <name evidence="4" type="ORF">IPOD504_LOCUS13059</name>
</gene>
<keyword evidence="5" id="KW-1185">Reference proteome</keyword>
<evidence type="ECO:0000256" key="3">
    <source>
        <dbReference type="SAM" id="SignalP"/>
    </source>
</evidence>
<accession>A0ABN8ISE4</accession>
<feature type="chain" id="PRO_5045510215" description="VWFA domain-containing protein" evidence="3">
    <location>
        <begin position="27"/>
        <end position="1002"/>
    </location>
</feature>
<feature type="compositionally biased region" description="Acidic residues" evidence="1">
    <location>
        <begin position="188"/>
        <end position="200"/>
    </location>
</feature>
<protein>
    <recommendedName>
        <fullName evidence="6">VWFA domain-containing protein</fullName>
    </recommendedName>
</protein>
<evidence type="ECO:0008006" key="6">
    <source>
        <dbReference type="Google" id="ProtNLM"/>
    </source>
</evidence>
<dbReference type="CDD" id="cd12087">
    <property type="entry name" value="TM_EGFR-like"/>
    <property type="match status" value="1"/>
</dbReference>
<evidence type="ECO:0000256" key="1">
    <source>
        <dbReference type="SAM" id="MobiDB-lite"/>
    </source>
</evidence>
<feature type="compositionally biased region" description="Basic and acidic residues" evidence="1">
    <location>
        <begin position="100"/>
        <end position="119"/>
    </location>
</feature>
<feature type="transmembrane region" description="Helical" evidence="2">
    <location>
        <begin position="952"/>
        <end position="983"/>
    </location>
</feature>
<feature type="signal peptide" evidence="3">
    <location>
        <begin position="1"/>
        <end position="26"/>
    </location>
</feature>
<evidence type="ECO:0000313" key="4">
    <source>
        <dbReference type="EMBL" id="CAH2065149.1"/>
    </source>
</evidence>